<dbReference type="Proteomes" id="UP000696294">
    <property type="component" value="Unassembled WGS sequence"/>
</dbReference>
<organism evidence="2 3">
    <name type="scientific">Nonomuraea composti</name>
    <dbReference type="NCBI Taxonomy" id="2720023"/>
    <lineage>
        <taxon>Bacteria</taxon>
        <taxon>Bacillati</taxon>
        <taxon>Actinomycetota</taxon>
        <taxon>Actinomycetes</taxon>
        <taxon>Streptosporangiales</taxon>
        <taxon>Streptosporangiaceae</taxon>
        <taxon>Nonomuraea</taxon>
    </lineage>
</organism>
<gene>
    <name evidence="2" type="ORF">HCN51_40565</name>
</gene>
<dbReference type="SUPFAM" id="SSF51735">
    <property type="entry name" value="NAD(P)-binding Rossmann-fold domains"/>
    <property type="match status" value="1"/>
</dbReference>
<name>A0ABX1BCY2_9ACTN</name>
<dbReference type="PANTHER" id="PTHR43245:SF13">
    <property type="entry name" value="UDP-D-APIOSE_UDP-D-XYLOSE SYNTHASE 2"/>
    <property type="match status" value="1"/>
</dbReference>
<feature type="domain" description="NAD-dependent epimerase/dehydratase" evidence="1">
    <location>
        <begin position="88"/>
        <end position="203"/>
    </location>
</feature>
<sequence>MRILMLGGTEFVGRAVTEAALAREWEVTVFHRGRHEPPPGVRALHGDRTLPDGMAALAQGEWDLAVDTWSGPPRVVRDTLRLLDGRIGHYTYVSSRGIYDFPVPAPLTEERPVVAGSPDDGEVAYREAKAGGEVAAEQAMGERSLRVRPGLIFGPRENSGRVPWWLRRAARGGPQLAPGPRTASLQYIDVRDLATWTLDAAGSGLHGVYNLVCPPEHATMEDFLTACAEVTGAGAELRWIDPEQILAAGIRPWTGLPGWLPPGEMHELLHRTDVSKAVAAGLRCRPVKETVADTWEWLREVGGDTPEESSQGGYRTAHELAPLDPDVEARLLKG</sequence>
<dbReference type="Pfam" id="PF01370">
    <property type="entry name" value="Epimerase"/>
    <property type="match status" value="1"/>
</dbReference>
<proteinExistence type="predicted"/>
<dbReference type="Gene3D" id="3.40.50.720">
    <property type="entry name" value="NAD(P)-binding Rossmann-like Domain"/>
    <property type="match status" value="1"/>
</dbReference>
<dbReference type="PANTHER" id="PTHR43245">
    <property type="entry name" value="BIFUNCTIONAL POLYMYXIN RESISTANCE PROTEIN ARNA"/>
    <property type="match status" value="1"/>
</dbReference>
<dbReference type="EMBL" id="JAATEP010000040">
    <property type="protein sequence ID" value="NJP95655.1"/>
    <property type="molecule type" value="Genomic_DNA"/>
</dbReference>
<dbReference type="InterPro" id="IPR001509">
    <property type="entry name" value="Epimerase_deHydtase"/>
</dbReference>
<evidence type="ECO:0000313" key="2">
    <source>
        <dbReference type="EMBL" id="NJP95655.1"/>
    </source>
</evidence>
<dbReference type="RefSeq" id="WP_168017362.1">
    <property type="nucleotide sequence ID" value="NZ_JAATEP010000040.1"/>
</dbReference>
<evidence type="ECO:0000259" key="1">
    <source>
        <dbReference type="Pfam" id="PF01370"/>
    </source>
</evidence>
<evidence type="ECO:0000313" key="3">
    <source>
        <dbReference type="Proteomes" id="UP000696294"/>
    </source>
</evidence>
<dbReference type="InterPro" id="IPR036291">
    <property type="entry name" value="NAD(P)-bd_dom_sf"/>
</dbReference>
<dbReference type="InterPro" id="IPR050177">
    <property type="entry name" value="Lipid_A_modif_metabolic_enz"/>
</dbReference>
<protein>
    <submittedName>
        <fullName evidence="2">Reductase</fullName>
    </submittedName>
</protein>
<accession>A0ABX1BCY2</accession>
<keyword evidence="3" id="KW-1185">Reference proteome</keyword>
<reference evidence="2 3" key="1">
    <citation type="submission" date="2020-03" db="EMBL/GenBank/DDBJ databases">
        <title>WGS of actinomycetes isolated from Thailand.</title>
        <authorList>
            <person name="Thawai C."/>
        </authorList>
    </citation>
    <scope>NUCLEOTIDE SEQUENCE [LARGE SCALE GENOMIC DNA]</scope>
    <source>
        <strain evidence="2 3">FMUSA5-5</strain>
    </source>
</reference>
<comment type="caution">
    <text evidence="2">The sequence shown here is derived from an EMBL/GenBank/DDBJ whole genome shotgun (WGS) entry which is preliminary data.</text>
</comment>